<evidence type="ECO:0000313" key="4">
    <source>
        <dbReference type="Proteomes" id="UP000217211"/>
    </source>
</evidence>
<evidence type="ECO:0000256" key="2">
    <source>
        <dbReference type="SAM" id="SignalP"/>
    </source>
</evidence>
<evidence type="ECO:0000256" key="1">
    <source>
        <dbReference type="SAM" id="MobiDB-lite"/>
    </source>
</evidence>
<proteinExistence type="predicted"/>
<feature type="chain" id="PRO_5013190858" evidence="2">
    <location>
        <begin position="23"/>
        <end position="123"/>
    </location>
</feature>
<evidence type="ECO:0000313" key="3">
    <source>
        <dbReference type="EMBL" id="ASY66787.1"/>
    </source>
</evidence>
<dbReference type="EMBL" id="CP023068">
    <property type="protein sequence ID" value="ASY66787.1"/>
    <property type="molecule type" value="Genomic_DNA"/>
</dbReference>
<geneLocation type="plasmid" evidence="4">
    <name>psj05684b</name>
</geneLocation>
<sequence>MRHVNMLLAAAAMTMVSGMAMAECPSGSEGLPNSKWSWADGGSSTSSSTSFGDISYAGGSGNGWADVTTTTTTTTICLAINPGGNVVDDKSTSVTTTTTSVEEGVKVCENSPNGTDLAGDLCR</sequence>
<organism evidence="3 4">
    <name type="scientific">Sinorhizobium sojae CCBAU 05684</name>
    <dbReference type="NCBI Taxonomy" id="716928"/>
    <lineage>
        <taxon>Bacteria</taxon>
        <taxon>Pseudomonadati</taxon>
        <taxon>Pseudomonadota</taxon>
        <taxon>Alphaproteobacteria</taxon>
        <taxon>Hyphomicrobiales</taxon>
        <taxon>Rhizobiaceae</taxon>
        <taxon>Sinorhizobium/Ensifer group</taxon>
        <taxon>Sinorhizobium</taxon>
    </lineage>
</organism>
<name>A0A249PM03_9HYPH</name>
<keyword evidence="2" id="KW-0732">Signal</keyword>
<protein>
    <submittedName>
        <fullName evidence="3">Uncharacterized protein</fullName>
    </submittedName>
</protein>
<accession>A0A249PM03</accession>
<keyword evidence="3" id="KW-0614">Plasmid</keyword>
<feature type="signal peptide" evidence="2">
    <location>
        <begin position="1"/>
        <end position="22"/>
    </location>
</feature>
<keyword evidence="4" id="KW-1185">Reference proteome</keyword>
<dbReference type="RefSeq" id="WP_034856259.1">
    <property type="nucleotide sequence ID" value="NZ_AJQT01000069.1"/>
</dbReference>
<reference evidence="3 4" key="1">
    <citation type="submission" date="2017-08" db="EMBL/GenBank/DDBJ databases">
        <title>Multipartite genome sequences of Sinorhizobium species nodulating soybeans.</title>
        <authorList>
            <person name="Tian C.F."/>
        </authorList>
    </citation>
    <scope>NUCLEOTIDE SEQUENCE [LARGE SCALE GENOMIC DNA]</scope>
    <source>
        <strain evidence="3 4">CCBAU 05684</strain>
        <plasmid evidence="4">psj05684b</plasmid>
    </source>
</reference>
<feature type="region of interest" description="Disordered" evidence="1">
    <location>
        <begin position="23"/>
        <end position="50"/>
    </location>
</feature>
<gene>
    <name evidence="3" type="ORF">SJ05684_b58050</name>
</gene>
<dbReference type="AlphaFoldDB" id="A0A249PM03"/>
<dbReference type="KEGG" id="esj:SJ05684_b58050"/>
<dbReference type="Proteomes" id="UP000217211">
    <property type="component" value="Plasmid pSJ05684b"/>
</dbReference>